<proteinExistence type="inferred from homology"/>
<dbReference type="GO" id="GO:0004735">
    <property type="term" value="F:pyrroline-5-carboxylate reductase activity"/>
    <property type="evidence" value="ECO:0007669"/>
    <property type="project" value="TreeGrafter"/>
</dbReference>
<dbReference type="AlphaFoldDB" id="A0A7S1AJV2"/>
<organism evidence="3">
    <name type="scientific">Noctiluca scintillans</name>
    <name type="common">Sea sparkle</name>
    <name type="synonym">Red tide dinoflagellate</name>
    <dbReference type="NCBI Taxonomy" id="2966"/>
    <lineage>
        <taxon>Eukaryota</taxon>
        <taxon>Sar</taxon>
        <taxon>Alveolata</taxon>
        <taxon>Dinophyceae</taxon>
        <taxon>Noctilucales</taxon>
        <taxon>Noctilucaceae</taxon>
        <taxon>Noctiluca</taxon>
    </lineage>
</organism>
<comment type="similarity">
    <text evidence="1">Belongs to the pyrroline-5-carboxylate reductase family.</text>
</comment>
<dbReference type="Gene3D" id="3.40.50.720">
    <property type="entry name" value="NAD(P)-binding Rossmann-like Domain"/>
    <property type="match status" value="1"/>
</dbReference>
<dbReference type="InterPro" id="IPR036291">
    <property type="entry name" value="NAD(P)-bd_dom_sf"/>
</dbReference>
<name>A0A7S1AJV2_NOCSC</name>
<dbReference type="GO" id="GO:0055129">
    <property type="term" value="P:L-proline biosynthetic process"/>
    <property type="evidence" value="ECO:0007669"/>
    <property type="project" value="TreeGrafter"/>
</dbReference>
<reference evidence="3" key="1">
    <citation type="submission" date="2021-01" db="EMBL/GenBank/DDBJ databases">
        <authorList>
            <person name="Corre E."/>
            <person name="Pelletier E."/>
            <person name="Niang G."/>
            <person name="Scheremetjew M."/>
            <person name="Finn R."/>
            <person name="Kale V."/>
            <person name="Holt S."/>
            <person name="Cochrane G."/>
            <person name="Meng A."/>
            <person name="Brown T."/>
            <person name="Cohen L."/>
        </authorList>
    </citation>
    <scope>NUCLEOTIDE SEQUENCE</scope>
</reference>
<protein>
    <recommendedName>
        <fullName evidence="2">Pyrroline-5-carboxylate reductase catalytic N-terminal domain-containing protein</fullName>
    </recommendedName>
</protein>
<dbReference type="PANTHER" id="PTHR11645:SF13">
    <property type="entry name" value="PYRROLINE-5-CARBOXYLATE REDUCTASE CATALYTIC N-TERMINAL DOMAIN-CONTAINING PROTEIN"/>
    <property type="match status" value="1"/>
</dbReference>
<dbReference type="Pfam" id="PF03807">
    <property type="entry name" value="F420_oxidored"/>
    <property type="match status" value="1"/>
</dbReference>
<dbReference type="InterPro" id="IPR028939">
    <property type="entry name" value="P5C_Rdtase_cat_N"/>
</dbReference>
<evidence type="ECO:0000313" key="3">
    <source>
        <dbReference type="EMBL" id="CAD8856599.1"/>
    </source>
</evidence>
<evidence type="ECO:0000259" key="2">
    <source>
        <dbReference type="Pfam" id="PF03807"/>
    </source>
</evidence>
<gene>
    <name evidence="3" type="ORF">NSCI0253_LOCUS30951</name>
</gene>
<evidence type="ECO:0000256" key="1">
    <source>
        <dbReference type="ARBA" id="ARBA00005525"/>
    </source>
</evidence>
<dbReference type="SUPFAM" id="SSF51735">
    <property type="entry name" value="NAD(P)-binding Rossmann-fold domains"/>
    <property type="match status" value="1"/>
</dbReference>
<dbReference type="PANTHER" id="PTHR11645">
    <property type="entry name" value="PYRROLINE-5-CARBOXYLATE REDUCTASE"/>
    <property type="match status" value="1"/>
</dbReference>
<sequence>MDFVAGFVGIGTINSAVVRGLSSCDIRPREILLSPRSAEKAEALRSAYPDIIRVAASNQEVLDGASWIFVATPPGPAKATEVLEDLKFREDHVVVSFIAGISPSLLQDKCAPATELVQAFPLPPAEAHQSTTVMVPNNTKVEALLAKLGRVIPVDSHADSMKIAAISCVMGDFYAHQRALHQWLVQQGIESGTASSAISSYFNTFNHASLSVGPEGFDGLVAEQTPGGMNEQVIAQLTRDGNYGNLQSALTTLLPRLLG</sequence>
<feature type="domain" description="Pyrroline-5-carboxylate reductase catalytic N-terminal" evidence="2">
    <location>
        <begin position="6"/>
        <end position="100"/>
    </location>
</feature>
<dbReference type="EMBL" id="HBFQ01043693">
    <property type="protein sequence ID" value="CAD8856599.1"/>
    <property type="molecule type" value="Transcribed_RNA"/>
</dbReference>
<accession>A0A7S1AJV2</accession>